<comment type="caution">
    <text evidence="2">The sequence shown here is derived from an EMBL/GenBank/DDBJ whole genome shotgun (WGS) entry which is preliminary data.</text>
</comment>
<accession>B4CWK6</accession>
<dbReference type="InParanoid" id="B4CWK6"/>
<keyword evidence="3" id="KW-1185">Reference proteome</keyword>
<dbReference type="RefSeq" id="WP_006978370.1">
    <property type="nucleotide sequence ID" value="NZ_ABVL01000002.1"/>
</dbReference>
<keyword evidence="1" id="KW-1133">Transmembrane helix</keyword>
<dbReference type="Proteomes" id="UP000005824">
    <property type="component" value="Unassembled WGS sequence"/>
</dbReference>
<name>B4CWK6_9BACT</name>
<feature type="transmembrane region" description="Helical" evidence="1">
    <location>
        <begin position="29"/>
        <end position="47"/>
    </location>
</feature>
<sequence>MKTITEYRPMIFSLLAAQSEKHSRQYRRLKIELLATVGYGAGGLWLSCDTGFAPWQWQFWLMFAPLFLAGELTWRAWAGR</sequence>
<evidence type="ECO:0000256" key="1">
    <source>
        <dbReference type="SAM" id="Phobius"/>
    </source>
</evidence>
<keyword evidence="1" id="KW-0472">Membrane</keyword>
<keyword evidence="1" id="KW-0812">Transmembrane</keyword>
<dbReference type="EMBL" id="ABVL01000002">
    <property type="protein sequence ID" value="EDY21798.1"/>
    <property type="molecule type" value="Genomic_DNA"/>
</dbReference>
<dbReference type="STRING" id="497964.CfE428DRAFT_1044"/>
<dbReference type="AlphaFoldDB" id="B4CWK6"/>
<evidence type="ECO:0000313" key="2">
    <source>
        <dbReference type="EMBL" id="EDY21798.1"/>
    </source>
</evidence>
<protein>
    <submittedName>
        <fullName evidence="2">Uncharacterized protein</fullName>
    </submittedName>
</protein>
<proteinExistence type="predicted"/>
<reference evidence="2 3" key="1">
    <citation type="journal article" date="2011" name="J. Bacteriol.">
        <title>Genome sequence of Chthoniobacter flavus Ellin428, an aerobic heterotrophic soil bacterium.</title>
        <authorList>
            <person name="Kant R."/>
            <person name="van Passel M.W."/>
            <person name="Palva A."/>
            <person name="Lucas S."/>
            <person name="Lapidus A."/>
            <person name="Glavina Del Rio T."/>
            <person name="Dalin E."/>
            <person name="Tice H."/>
            <person name="Bruce D."/>
            <person name="Goodwin L."/>
            <person name="Pitluck S."/>
            <person name="Larimer F.W."/>
            <person name="Land M.L."/>
            <person name="Hauser L."/>
            <person name="Sangwan P."/>
            <person name="de Vos W.M."/>
            <person name="Janssen P.H."/>
            <person name="Smidt H."/>
        </authorList>
    </citation>
    <scope>NUCLEOTIDE SEQUENCE [LARGE SCALE GENOMIC DNA]</scope>
    <source>
        <strain evidence="2 3">Ellin428</strain>
    </source>
</reference>
<organism evidence="2 3">
    <name type="scientific">Chthoniobacter flavus Ellin428</name>
    <dbReference type="NCBI Taxonomy" id="497964"/>
    <lineage>
        <taxon>Bacteria</taxon>
        <taxon>Pseudomonadati</taxon>
        <taxon>Verrucomicrobiota</taxon>
        <taxon>Spartobacteria</taxon>
        <taxon>Chthoniobacterales</taxon>
        <taxon>Chthoniobacteraceae</taxon>
        <taxon>Chthoniobacter</taxon>
    </lineage>
</organism>
<gene>
    <name evidence="2" type="ORF">CfE428DRAFT_1044</name>
</gene>
<feature type="transmembrane region" description="Helical" evidence="1">
    <location>
        <begin position="59"/>
        <end position="77"/>
    </location>
</feature>
<evidence type="ECO:0000313" key="3">
    <source>
        <dbReference type="Proteomes" id="UP000005824"/>
    </source>
</evidence>